<sequence>MKSTEHSTSYPKIKNLSEHQVLEQAAKIIADKYLRGNVFTSPQATKEYLTYKLGNYDREVFAVLLLDNQNRLIEFHELFFGTIDAASVYPREVVKLALRENAAAVIFAHNHPSGISEPSQADKQITSRLKDALSLIDIRVLDHFIVGETCISFAEKGLI</sequence>
<gene>
    <name evidence="7" type="primary">radC</name>
    <name evidence="7" type="ORF">ACED38_14390</name>
</gene>
<evidence type="ECO:0000256" key="3">
    <source>
        <dbReference type="ARBA" id="ARBA00022801"/>
    </source>
</evidence>
<dbReference type="PROSITE" id="PS01302">
    <property type="entry name" value="UPF0758"/>
    <property type="match status" value="1"/>
</dbReference>
<dbReference type="InterPro" id="IPR020891">
    <property type="entry name" value="UPF0758_CS"/>
</dbReference>
<dbReference type="Proteomes" id="UP001569153">
    <property type="component" value="Unassembled WGS sequence"/>
</dbReference>
<dbReference type="Gene3D" id="3.40.140.10">
    <property type="entry name" value="Cytidine Deaminase, domain 2"/>
    <property type="match status" value="1"/>
</dbReference>
<dbReference type="PANTHER" id="PTHR30471:SF6">
    <property type="entry name" value="UPF0758 PROTEIN VC_0510"/>
    <property type="match status" value="1"/>
</dbReference>
<evidence type="ECO:0000259" key="6">
    <source>
        <dbReference type="PROSITE" id="PS50249"/>
    </source>
</evidence>
<dbReference type="SUPFAM" id="SSF102712">
    <property type="entry name" value="JAB1/MPN domain"/>
    <property type="match status" value="1"/>
</dbReference>
<keyword evidence="5" id="KW-0482">Metalloprotease</keyword>
<evidence type="ECO:0000256" key="1">
    <source>
        <dbReference type="ARBA" id="ARBA00022670"/>
    </source>
</evidence>
<proteinExistence type="predicted"/>
<feature type="domain" description="MPN" evidence="6">
    <location>
        <begin position="38"/>
        <end position="159"/>
    </location>
</feature>
<dbReference type="InterPro" id="IPR025657">
    <property type="entry name" value="RadC_JAB"/>
</dbReference>
<dbReference type="CDD" id="cd08071">
    <property type="entry name" value="MPN_DUF2466"/>
    <property type="match status" value="1"/>
</dbReference>
<organism evidence="7 8">
    <name type="scientific">Vibrio cortegadensis</name>
    <dbReference type="NCBI Taxonomy" id="1328770"/>
    <lineage>
        <taxon>Bacteria</taxon>
        <taxon>Pseudomonadati</taxon>
        <taxon>Pseudomonadota</taxon>
        <taxon>Gammaproteobacteria</taxon>
        <taxon>Vibrionales</taxon>
        <taxon>Vibrionaceae</taxon>
        <taxon>Vibrio</taxon>
    </lineage>
</organism>
<dbReference type="Pfam" id="PF04002">
    <property type="entry name" value="RadC"/>
    <property type="match status" value="1"/>
</dbReference>
<keyword evidence="3" id="KW-0378">Hydrolase</keyword>
<dbReference type="InterPro" id="IPR037518">
    <property type="entry name" value="MPN"/>
</dbReference>
<reference evidence="7 8" key="1">
    <citation type="submission" date="2024-06" db="EMBL/GenBank/DDBJ databases">
        <authorList>
            <person name="Steensen K."/>
            <person name="Seneca J."/>
            <person name="Bartlau N."/>
            <person name="Yu A.X."/>
            <person name="Polz M.F."/>
        </authorList>
    </citation>
    <scope>NUCLEOTIDE SEQUENCE [LARGE SCALE GENOMIC DNA]</scope>
    <source>
        <strain evidence="7 8">FF146</strain>
    </source>
</reference>
<dbReference type="PROSITE" id="PS50249">
    <property type="entry name" value="MPN"/>
    <property type="match status" value="1"/>
</dbReference>
<dbReference type="NCBIfam" id="TIGR00608">
    <property type="entry name" value="radc"/>
    <property type="match status" value="1"/>
</dbReference>
<evidence type="ECO:0000313" key="7">
    <source>
        <dbReference type="EMBL" id="MEZ8196062.1"/>
    </source>
</evidence>
<dbReference type="PANTHER" id="PTHR30471">
    <property type="entry name" value="DNA REPAIR PROTEIN RADC"/>
    <property type="match status" value="1"/>
</dbReference>
<dbReference type="EMBL" id="JBGOOT010000011">
    <property type="protein sequence ID" value="MEZ8196062.1"/>
    <property type="molecule type" value="Genomic_DNA"/>
</dbReference>
<dbReference type="InterPro" id="IPR001405">
    <property type="entry name" value="UPF0758"/>
</dbReference>
<keyword evidence="8" id="KW-1185">Reference proteome</keyword>
<dbReference type="RefSeq" id="WP_371730753.1">
    <property type="nucleotide sequence ID" value="NZ_JBGOOT010000011.1"/>
</dbReference>
<keyword evidence="2" id="KW-0479">Metal-binding</keyword>
<keyword evidence="4" id="KW-0862">Zinc</keyword>
<evidence type="ECO:0000256" key="4">
    <source>
        <dbReference type="ARBA" id="ARBA00022833"/>
    </source>
</evidence>
<comment type="caution">
    <text evidence="7">The sequence shown here is derived from an EMBL/GenBank/DDBJ whole genome shotgun (WGS) entry which is preliminary data.</text>
</comment>
<evidence type="ECO:0000256" key="2">
    <source>
        <dbReference type="ARBA" id="ARBA00022723"/>
    </source>
</evidence>
<accession>A0ABV4M944</accession>
<evidence type="ECO:0000313" key="8">
    <source>
        <dbReference type="Proteomes" id="UP001569153"/>
    </source>
</evidence>
<name>A0ABV4M944_9VIBR</name>
<evidence type="ECO:0000256" key="5">
    <source>
        <dbReference type="ARBA" id="ARBA00023049"/>
    </source>
</evidence>
<protein>
    <submittedName>
        <fullName evidence="7">DNA repair protein RadC</fullName>
    </submittedName>
</protein>
<keyword evidence="1" id="KW-0645">Protease</keyword>